<gene>
    <name evidence="1" type="ORF">B0T24DRAFT_612292</name>
</gene>
<reference evidence="1" key="2">
    <citation type="submission" date="2023-06" db="EMBL/GenBank/DDBJ databases">
        <authorList>
            <consortium name="Lawrence Berkeley National Laboratory"/>
            <person name="Haridas S."/>
            <person name="Hensen N."/>
            <person name="Bonometti L."/>
            <person name="Westerberg I."/>
            <person name="Brannstrom I.O."/>
            <person name="Guillou S."/>
            <person name="Cros-Aarteil S."/>
            <person name="Calhoun S."/>
            <person name="Kuo A."/>
            <person name="Mondo S."/>
            <person name="Pangilinan J."/>
            <person name="Riley R."/>
            <person name="Labutti K."/>
            <person name="Andreopoulos B."/>
            <person name="Lipzen A."/>
            <person name="Chen C."/>
            <person name="Yanf M."/>
            <person name="Daum C."/>
            <person name="Ng V."/>
            <person name="Clum A."/>
            <person name="Steindorff A."/>
            <person name="Ohm R."/>
            <person name="Martin F."/>
            <person name="Silar P."/>
            <person name="Natvig D."/>
            <person name="Lalanne C."/>
            <person name="Gautier V."/>
            <person name="Ament-Velasquez S.L."/>
            <person name="Kruys A."/>
            <person name="Hutchinson M.I."/>
            <person name="Powell A.J."/>
            <person name="Barry K."/>
            <person name="Miller A.N."/>
            <person name="Grigoriev I.V."/>
            <person name="Debuchy R."/>
            <person name="Gladieux P."/>
            <person name="Thoren M.H."/>
            <person name="Johannesson H."/>
        </authorList>
    </citation>
    <scope>NUCLEOTIDE SEQUENCE</scope>
    <source>
        <strain evidence="1">CBS 958.72</strain>
    </source>
</reference>
<dbReference type="Proteomes" id="UP001287356">
    <property type="component" value="Unassembled WGS sequence"/>
</dbReference>
<organism evidence="1 2">
    <name type="scientific">Lasiosphaeria ovina</name>
    <dbReference type="NCBI Taxonomy" id="92902"/>
    <lineage>
        <taxon>Eukaryota</taxon>
        <taxon>Fungi</taxon>
        <taxon>Dikarya</taxon>
        <taxon>Ascomycota</taxon>
        <taxon>Pezizomycotina</taxon>
        <taxon>Sordariomycetes</taxon>
        <taxon>Sordariomycetidae</taxon>
        <taxon>Sordariales</taxon>
        <taxon>Lasiosphaeriaceae</taxon>
        <taxon>Lasiosphaeria</taxon>
    </lineage>
</organism>
<evidence type="ECO:0000313" key="1">
    <source>
        <dbReference type="EMBL" id="KAK3379567.1"/>
    </source>
</evidence>
<reference evidence="1" key="1">
    <citation type="journal article" date="2023" name="Mol. Phylogenet. Evol.">
        <title>Genome-scale phylogeny and comparative genomics of the fungal order Sordariales.</title>
        <authorList>
            <person name="Hensen N."/>
            <person name="Bonometti L."/>
            <person name="Westerberg I."/>
            <person name="Brannstrom I.O."/>
            <person name="Guillou S."/>
            <person name="Cros-Aarteil S."/>
            <person name="Calhoun S."/>
            <person name="Haridas S."/>
            <person name="Kuo A."/>
            <person name="Mondo S."/>
            <person name="Pangilinan J."/>
            <person name="Riley R."/>
            <person name="LaButti K."/>
            <person name="Andreopoulos B."/>
            <person name="Lipzen A."/>
            <person name="Chen C."/>
            <person name="Yan M."/>
            <person name="Daum C."/>
            <person name="Ng V."/>
            <person name="Clum A."/>
            <person name="Steindorff A."/>
            <person name="Ohm R.A."/>
            <person name="Martin F."/>
            <person name="Silar P."/>
            <person name="Natvig D.O."/>
            <person name="Lalanne C."/>
            <person name="Gautier V."/>
            <person name="Ament-Velasquez S.L."/>
            <person name="Kruys A."/>
            <person name="Hutchinson M.I."/>
            <person name="Powell A.J."/>
            <person name="Barry K."/>
            <person name="Miller A.N."/>
            <person name="Grigoriev I.V."/>
            <person name="Debuchy R."/>
            <person name="Gladieux P."/>
            <person name="Hiltunen Thoren M."/>
            <person name="Johannesson H."/>
        </authorList>
    </citation>
    <scope>NUCLEOTIDE SEQUENCE</scope>
    <source>
        <strain evidence="1">CBS 958.72</strain>
    </source>
</reference>
<proteinExistence type="predicted"/>
<protein>
    <submittedName>
        <fullName evidence="1">Uncharacterized protein</fullName>
    </submittedName>
</protein>
<comment type="caution">
    <text evidence="1">The sequence shown here is derived from an EMBL/GenBank/DDBJ whole genome shotgun (WGS) entry which is preliminary data.</text>
</comment>
<name>A0AAE0TS50_9PEZI</name>
<sequence length="315" mass="36730">MSPPGPDPLKGRMSRVRLSPSMGRYKRHASSEDQNWVIARSLKAQYLRDMRRYRFQCFLGKLSPFPAPSPAPAPPTKPVCPSTRPFKWLISSHHVPQEYHGWKRLRDQAPWYLQLRFLFVDMPKQLRSEGGIYLWRDNMVEHLSGSVIEKSQRSSRRHLKFAKRLVFSVQANDQHHSLAGRWLVVCYLWGQSREWIQNVNIRSLVSFGSAFCVRGYKLETRKAKPIHEWNLFYEYQRGVATYRQSTRLFYGSFLWGYNPPEVLPGMALPATHLQLADLMQTQARALICASHERPAEFQKEDFSAYPPLVIMPPSR</sequence>
<accession>A0AAE0TS50</accession>
<dbReference type="AlphaFoldDB" id="A0AAE0TS50"/>
<evidence type="ECO:0000313" key="2">
    <source>
        <dbReference type="Proteomes" id="UP001287356"/>
    </source>
</evidence>
<keyword evidence="2" id="KW-1185">Reference proteome</keyword>
<dbReference type="EMBL" id="JAULSN010000002">
    <property type="protein sequence ID" value="KAK3379567.1"/>
    <property type="molecule type" value="Genomic_DNA"/>
</dbReference>